<keyword evidence="3" id="KW-1185">Reference proteome</keyword>
<evidence type="ECO:0000313" key="2">
    <source>
        <dbReference type="EMBL" id="TCO11034.1"/>
    </source>
</evidence>
<dbReference type="RefSeq" id="WP_132432019.1">
    <property type="nucleotide sequence ID" value="NZ_SLWK01000001.1"/>
</dbReference>
<proteinExistence type="predicted"/>
<reference evidence="2 3" key="1">
    <citation type="submission" date="2019-03" db="EMBL/GenBank/DDBJ databases">
        <title>Genomic Encyclopedia of Type Strains, Phase IV (KMG-IV): sequencing the most valuable type-strain genomes for metagenomic binning, comparative biology and taxonomic classification.</title>
        <authorList>
            <person name="Goeker M."/>
        </authorList>
    </citation>
    <scope>NUCLEOTIDE SEQUENCE [LARGE SCALE GENOMIC DNA]</scope>
    <source>
        <strain evidence="2 3">DSM 24179</strain>
    </source>
</reference>
<evidence type="ECO:0000313" key="3">
    <source>
        <dbReference type="Proteomes" id="UP000295221"/>
    </source>
</evidence>
<comment type="caution">
    <text evidence="2">The sequence shown here is derived from an EMBL/GenBank/DDBJ whole genome shotgun (WGS) entry which is preliminary data.</text>
</comment>
<sequence>MRKLLLTLAAVMILGLSFAPNAVAQLSDEEYNYVTMDLRGILNLTMTTNPQVDFVFRTIQEYQQGITRFNAVQLEVDATMNWDLYAYASTDNWVQVEQYSTNGSGVLPAEILEIQSSVTSLAPQNFNGFTSLRGLTNSEAAGGPTDETQFLAGQVGTAIGESFAPGTAAANADTHRFRLDMRLVPDIPATFPNSEVDIPDAIGAPVDAPDFAAAGYYYLEVVYSLVEDL</sequence>
<feature type="chain" id="PRO_5020879661" evidence="1">
    <location>
        <begin position="25"/>
        <end position="229"/>
    </location>
</feature>
<dbReference type="AlphaFoldDB" id="A0A4R2GNW8"/>
<evidence type="ECO:0000256" key="1">
    <source>
        <dbReference type="SAM" id="SignalP"/>
    </source>
</evidence>
<accession>A0A4R2GNW8</accession>
<organism evidence="2 3">
    <name type="scientific">Natronoflexus pectinivorans</name>
    <dbReference type="NCBI Taxonomy" id="682526"/>
    <lineage>
        <taxon>Bacteria</taxon>
        <taxon>Pseudomonadati</taxon>
        <taxon>Bacteroidota</taxon>
        <taxon>Bacteroidia</taxon>
        <taxon>Marinilabiliales</taxon>
        <taxon>Marinilabiliaceae</taxon>
        <taxon>Natronoflexus</taxon>
    </lineage>
</organism>
<dbReference type="EMBL" id="SLWK01000001">
    <property type="protein sequence ID" value="TCO11034.1"/>
    <property type="molecule type" value="Genomic_DNA"/>
</dbReference>
<gene>
    <name evidence="2" type="ORF">EV194_101668</name>
</gene>
<feature type="signal peptide" evidence="1">
    <location>
        <begin position="1"/>
        <end position="24"/>
    </location>
</feature>
<name>A0A4R2GNW8_9BACT</name>
<dbReference type="Proteomes" id="UP000295221">
    <property type="component" value="Unassembled WGS sequence"/>
</dbReference>
<dbReference type="OrthoDB" id="1117514at2"/>
<protein>
    <submittedName>
        <fullName evidence="2">Uncharacterized protein</fullName>
    </submittedName>
</protein>
<keyword evidence="1" id="KW-0732">Signal</keyword>